<dbReference type="Gene3D" id="3.10.580.10">
    <property type="entry name" value="CBS-domain"/>
    <property type="match status" value="1"/>
</dbReference>
<dbReference type="SMART" id="SM00116">
    <property type="entry name" value="CBS"/>
    <property type="match status" value="2"/>
</dbReference>
<feature type="domain" description="BON" evidence="3">
    <location>
        <begin position="147"/>
        <end position="215"/>
    </location>
</feature>
<dbReference type="Gene3D" id="3.30.1340.30">
    <property type="match status" value="1"/>
</dbReference>
<dbReference type="SUPFAM" id="SSF54631">
    <property type="entry name" value="CBS-domain pair"/>
    <property type="match status" value="1"/>
</dbReference>
<evidence type="ECO:0000256" key="2">
    <source>
        <dbReference type="PROSITE-ProRule" id="PRU00703"/>
    </source>
</evidence>
<dbReference type="Pfam" id="PF00571">
    <property type="entry name" value="CBS"/>
    <property type="match status" value="2"/>
</dbReference>
<keyword evidence="2" id="KW-0129">CBS domain</keyword>
<sequence>MNPWKVEDVMSKKVVSVRLNTPYGEIVSTLAKHKVSAVPVLDRFSRVVGIVSEADLLHKVEFLGQDTEPQFLEWGTRKVNRSKANADTAEQLMTSPAVTTQPGVSVIAAARRLEEKHVKRMPVVDAFGLLLGIVSRTDLLKMYLRPDHELRHEVVEDVLRRTLHIDALTIEVEVVDGVVILNGHVDRRSIAEIAVNLTKSVPGVIRVVDQILWSRDDVTVPALLADCR</sequence>
<keyword evidence="6" id="KW-1185">Reference proteome</keyword>
<evidence type="ECO:0000313" key="5">
    <source>
        <dbReference type="EMBL" id="GIH07876.1"/>
    </source>
</evidence>
<dbReference type="PANTHER" id="PTHR48108:SF26">
    <property type="entry name" value="CBS DOMAIN-CONTAINING PROTEIN DDB_G0289609"/>
    <property type="match status" value="1"/>
</dbReference>
<evidence type="ECO:0000256" key="1">
    <source>
        <dbReference type="ARBA" id="ARBA00022737"/>
    </source>
</evidence>
<proteinExistence type="predicted"/>
<dbReference type="InterPro" id="IPR000644">
    <property type="entry name" value="CBS_dom"/>
</dbReference>
<dbReference type="RefSeq" id="WP_203911646.1">
    <property type="nucleotide sequence ID" value="NZ_BONY01000041.1"/>
</dbReference>
<keyword evidence="1" id="KW-0677">Repeat</keyword>
<dbReference type="PANTHER" id="PTHR48108">
    <property type="entry name" value="CBS DOMAIN-CONTAINING PROTEIN CBSX2, CHLOROPLASTIC"/>
    <property type="match status" value="1"/>
</dbReference>
<dbReference type="EMBL" id="BONY01000041">
    <property type="protein sequence ID" value="GIH07876.1"/>
    <property type="molecule type" value="Genomic_DNA"/>
</dbReference>
<dbReference type="CDD" id="cd04586">
    <property type="entry name" value="CBS_pair_BON_assoc"/>
    <property type="match status" value="1"/>
</dbReference>
<comment type="caution">
    <text evidence="5">The sequence shown here is derived from an EMBL/GenBank/DDBJ whole genome shotgun (WGS) entry which is preliminary data.</text>
</comment>
<dbReference type="InterPro" id="IPR007055">
    <property type="entry name" value="BON_dom"/>
</dbReference>
<feature type="domain" description="CBS" evidence="4">
    <location>
        <begin position="10"/>
        <end position="67"/>
    </location>
</feature>
<dbReference type="PROSITE" id="PS50914">
    <property type="entry name" value="BON"/>
    <property type="match status" value="1"/>
</dbReference>
<gene>
    <name evidence="5" type="ORF">Rhe02_59430</name>
</gene>
<dbReference type="Pfam" id="PF04972">
    <property type="entry name" value="BON"/>
    <property type="match status" value="1"/>
</dbReference>
<reference evidence="5" key="1">
    <citation type="submission" date="2021-01" db="EMBL/GenBank/DDBJ databases">
        <title>Whole genome shotgun sequence of Rhizocola hellebori NBRC 109834.</title>
        <authorList>
            <person name="Komaki H."/>
            <person name="Tamura T."/>
        </authorList>
    </citation>
    <scope>NUCLEOTIDE SEQUENCE</scope>
    <source>
        <strain evidence="5">NBRC 109834</strain>
    </source>
</reference>
<evidence type="ECO:0000259" key="3">
    <source>
        <dbReference type="PROSITE" id="PS50914"/>
    </source>
</evidence>
<name>A0A8J3QC50_9ACTN</name>
<dbReference type="InterPro" id="IPR017080">
    <property type="entry name" value="UCP036990_CBS_BON"/>
</dbReference>
<feature type="domain" description="CBS" evidence="4">
    <location>
        <begin position="93"/>
        <end position="150"/>
    </location>
</feature>
<dbReference type="InterPro" id="IPR046342">
    <property type="entry name" value="CBS_dom_sf"/>
</dbReference>
<dbReference type="InterPro" id="IPR051462">
    <property type="entry name" value="CBS_domain-containing"/>
</dbReference>
<accession>A0A8J3QC50</accession>
<dbReference type="PIRSF" id="PIRSF036990">
    <property type="entry name" value="UCP036990_CBS_BON"/>
    <property type="match status" value="1"/>
</dbReference>
<evidence type="ECO:0008006" key="7">
    <source>
        <dbReference type="Google" id="ProtNLM"/>
    </source>
</evidence>
<evidence type="ECO:0000313" key="6">
    <source>
        <dbReference type="Proteomes" id="UP000612899"/>
    </source>
</evidence>
<dbReference type="Proteomes" id="UP000612899">
    <property type="component" value="Unassembled WGS sequence"/>
</dbReference>
<organism evidence="5 6">
    <name type="scientific">Rhizocola hellebori</name>
    <dbReference type="NCBI Taxonomy" id="1392758"/>
    <lineage>
        <taxon>Bacteria</taxon>
        <taxon>Bacillati</taxon>
        <taxon>Actinomycetota</taxon>
        <taxon>Actinomycetes</taxon>
        <taxon>Micromonosporales</taxon>
        <taxon>Micromonosporaceae</taxon>
        <taxon>Rhizocola</taxon>
    </lineage>
</organism>
<dbReference type="PROSITE" id="PS51371">
    <property type="entry name" value="CBS"/>
    <property type="match status" value="2"/>
</dbReference>
<dbReference type="AlphaFoldDB" id="A0A8J3QC50"/>
<protein>
    <recommendedName>
        <fullName evidence="7">CBS domain-containing protein</fullName>
    </recommendedName>
</protein>
<evidence type="ECO:0000259" key="4">
    <source>
        <dbReference type="PROSITE" id="PS51371"/>
    </source>
</evidence>